<dbReference type="EMBL" id="BMIJ01000005">
    <property type="protein sequence ID" value="GGB97509.1"/>
    <property type="molecule type" value="Genomic_DNA"/>
</dbReference>
<keyword evidence="5" id="KW-1185">Reference proteome</keyword>
<dbReference type="SFLD" id="SFLDG01082">
    <property type="entry name" value="B12-binding_domain_containing"/>
    <property type="match status" value="1"/>
</dbReference>
<comment type="function">
    <text evidence="2">Probably acts as a heme chaperone, transferring heme to an unknown acceptor. Binds one molecule of heme per monomer, possibly covalently. Binds 1 [4Fe-4S] cluster. The cluster is coordinated with 3 cysteines and an exchangeable S-adenosyl-L-methionine.</text>
</comment>
<keyword evidence="2" id="KW-0479">Metal-binding</keyword>
<keyword evidence="2" id="KW-0349">Heme</keyword>
<dbReference type="InterPro" id="IPR034505">
    <property type="entry name" value="Coproporphyrinogen-III_oxidase"/>
</dbReference>
<dbReference type="Proteomes" id="UP000629025">
    <property type="component" value="Unassembled WGS sequence"/>
</dbReference>
<dbReference type="PANTHER" id="PTHR13932:SF5">
    <property type="entry name" value="RADICAL S-ADENOSYL METHIONINE DOMAIN-CONTAINING PROTEIN 1, MITOCHONDRIAL"/>
    <property type="match status" value="1"/>
</dbReference>
<sequence>MTLPPLSLYVHIPWCVRKCPYCDFNSHAVRSDALPEREYVDALLADLDSELDAAAGRSLQSIFIGGGTPSLFSAGAIDRTLRGASDRLGFASDIEITLEANPGTFERARFADYRAAGVNRLSIGIQSFDDAALKALGRIHCADEAIAAAGAARELFPELNLDLMHGLPGQSPEDALADLAQAIALAPDHISWYQLTIEPNTEFHARPPQLPMDEALWEIQERGQQLLADAGYRQYEVSAYARDGHQARHNLNYWQFGDYIGIGAGAHGKLSDPISDGLRIKRRYKIRQPTAYMDPQRRLGGDQPIDRQELAFEFMLNALRLTAGVDMQLFTERTGLEFAEVEPIINLARRKGLLEESSSRLAATTQGQLFLNDLLALFLD</sequence>
<evidence type="ECO:0000256" key="2">
    <source>
        <dbReference type="RuleBase" id="RU364116"/>
    </source>
</evidence>
<organism evidence="4 5">
    <name type="scientific">Marinobacterium zhoushanense</name>
    <dbReference type="NCBI Taxonomy" id="1679163"/>
    <lineage>
        <taxon>Bacteria</taxon>
        <taxon>Pseudomonadati</taxon>
        <taxon>Pseudomonadota</taxon>
        <taxon>Gammaproteobacteria</taxon>
        <taxon>Oceanospirillales</taxon>
        <taxon>Oceanospirillaceae</taxon>
        <taxon>Marinobacterium</taxon>
    </lineage>
</organism>
<evidence type="ECO:0000313" key="4">
    <source>
        <dbReference type="EMBL" id="GGB97509.1"/>
    </source>
</evidence>
<reference evidence="5" key="1">
    <citation type="journal article" date="2019" name="Int. J. Syst. Evol. Microbiol.">
        <title>The Global Catalogue of Microorganisms (GCM) 10K type strain sequencing project: providing services to taxonomists for standard genome sequencing and annotation.</title>
        <authorList>
            <consortium name="The Broad Institute Genomics Platform"/>
            <consortium name="The Broad Institute Genome Sequencing Center for Infectious Disease"/>
            <person name="Wu L."/>
            <person name="Ma J."/>
        </authorList>
    </citation>
    <scope>NUCLEOTIDE SEQUENCE [LARGE SCALE GENOMIC DNA]</scope>
    <source>
        <strain evidence="5">CGMCC 1.15341</strain>
    </source>
</reference>
<dbReference type="SFLD" id="SFLDS00029">
    <property type="entry name" value="Radical_SAM"/>
    <property type="match status" value="1"/>
</dbReference>
<dbReference type="Pfam" id="PF04055">
    <property type="entry name" value="Radical_SAM"/>
    <property type="match status" value="1"/>
</dbReference>
<dbReference type="SFLD" id="SFLDG01065">
    <property type="entry name" value="anaerobic_coproporphyrinogen-I"/>
    <property type="match status" value="1"/>
</dbReference>
<keyword evidence="2" id="KW-0963">Cytoplasm</keyword>
<gene>
    <name evidence="4" type="ORF">GCM10011352_24550</name>
</gene>
<dbReference type="PANTHER" id="PTHR13932">
    <property type="entry name" value="COPROPORPHYRINIGEN III OXIDASE"/>
    <property type="match status" value="1"/>
</dbReference>
<evidence type="ECO:0000256" key="1">
    <source>
        <dbReference type="ARBA" id="ARBA00006100"/>
    </source>
</evidence>
<protein>
    <recommendedName>
        <fullName evidence="2">Heme chaperone HemW</fullName>
    </recommendedName>
</protein>
<dbReference type="SFLD" id="SFLDF00562">
    <property type="entry name" value="HemN-like__clustered_with_heat"/>
    <property type="match status" value="1"/>
</dbReference>
<dbReference type="InterPro" id="IPR004559">
    <property type="entry name" value="HemW-like"/>
</dbReference>
<dbReference type="RefSeq" id="WP_188748734.1">
    <property type="nucleotide sequence ID" value="NZ_BMIJ01000005.1"/>
</dbReference>
<evidence type="ECO:0000313" key="5">
    <source>
        <dbReference type="Proteomes" id="UP000629025"/>
    </source>
</evidence>
<proteinExistence type="inferred from homology"/>
<keyword evidence="2" id="KW-0949">S-adenosyl-L-methionine</keyword>
<comment type="similarity">
    <text evidence="1">Belongs to the anaerobic coproporphyrinogen-III oxidase family. HemW subfamily.</text>
</comment>
<dbReference type="SUPFAM" id="SSF102114">
    <property type="entry name" value="Radical SAM enzymes"/>
    <property type="match status" value="1"/>
</dbReference>
<keyword evidence="2" id="KW-0411">Iron-sulfur</keyword>
<dbReference type="PROSITE" id="PS51918">
    <property type="entry name" value="RADICAL_SAM"/>
    <property type="match status" value="1"/>
</dbReference>
<evidence type="ECO:0000259" key="3">
    <source>
        <dbReference type="PROSITE" id="PS51918"/>
    </source>
</evidence>
<keyword evidence="2" id="KW-0143">Chaperone</keyword>
<dbReference type="Gene3D" id="3.30.750.200">
    <property type="match status" value="1"/>
</dbReference>
<accession>A0ABQ1KJ77</accession>
<dbReference type="InterPro" id="IPR058240">
    <property type="entry name" value="rSAM_sf"/>
</dbReference>
<dbReference type="SFLD" id="SFLDF00288">
    <property type="entry name" value="HemN-like__clustered_with_nucl"/>
    <property type="match status" value="1"/>
</dbReference>
<dbReference type="InterPro" id="IPR010723">
    <property type="entry name" value="HemN_C"/>
</dbReference>
<dbReference type="SMART" id="SM00729">
    <property type="entry name" value="Elp3"/>
    <property type="match status" value="1"/>
</dbReference>
<dbReference type="InterPro" id="IPR007197">
    <property type="entry name" value="rSAM"/>
</dbReference>
<dbReference type="CDD" id="cd01335">
    <property type="entry name" value="Radical_SAM"/>
    <property type="match status" value="1"/>
</dbReference>
<dbReference type="Pfam" id="PF06969">
    <property type="entry name" value="HemN_C"/>
    <property type="match status" value="1"/>
</dbReference>
<feature type="domain" description="Radical SAM core" evidence="3">
    <location>
        <begin position="1"/>
        <end position="233"/>
    </location>
</feature>
<comment type="caution">
    <text evidence="4">The sequence shown here is derived from an EMBL/GenBank/DDBJ whole genome shotgun (WGS) entry which is preliminary data.</text>
</comment>
<dbReference type="NCBIfam" id="TIGR00539">
    <property type="entry name" value="hemN_rel"/>
    <property type="match status" value="1"/>
</dbReference>
<dbReference type="InterPro" id="IPR006638">
    <property type="entry name" value="Elp3/MiaA/NifB-like_rSAM"/>
</dbReference>
<keyword evidence="2" id="KW-0408">Iron</keyword>
<name>A0ABQ1KJ77_9GAMM</name>
<comment type="subcellular location">
    <subcellularLocation>
        <location evidence="2">Cytoplasm</location>
    </subcellularLocation>
</comment>
<keyword evidence="2" id="KW-0004">4Fe-4S</keyword>